<dbReference type="Pfam" id="PF01856">
    <property type="entry name" value="HP_OMP"/>
    <property type="match status" value="1"/>
</dbReference>
<evidence type="ECO:0000313" key="2">
    <source>
        <dbReference type="Proteomes" id="UP000046090"/>
    </source>
</evidence>
<dbReference type="GeneID" id="76196617"/>
<dbReference type="Proteomes" id="UP000046090">
    <property type="component" value="Unassembled WGS sequence"/>
</dbReference>
<dbReference type="RefSeq" id="WP_053825398.1">
    <property type="nucleotide sequence ID" value="NZ_AP026684.1"/>
</dbReference>
<dbReference type="EMBL" id="CDMK01000001">
    <property type="protein sequence ID" value="CRI33995.1"/>
    <property type="molecule type" value="Genomic_DNA"/>
</dbReference>
<dbReference type="PRINTS" id="PR01776">
    <property type="entry name" value="HPOMPFAMILY"/>
</dbReference>
<dbReference type="AlphaFoldDB" id="A0A0K2XM86"/>
<gene>
    <name evidence="1" type="ORF">HHE01_16810</name>
</gene>
<keyword evidence="2" id="KW-1185">Reference proteome</keyword>
<reference evidence="2" key="1">
    <citation type="submission" date="2014-12" db="EMBL/GenBank/DDBJ databases">
        <authorList>
            <person name="Smet A."/>
        </authorList>
    </citation>
    <scope>NUCLEOTIDE SEQUENCE [LARGE SCALE GENOMIC DNA]</scope>
</reference>
<organism evidence="1 2">
    <name type="scientific">Helicobacter heilmannii</name>
    <dbReference type="NCBI Taxonomy" id="35817"/>
    <lineage>
        <taxon>Bacteria</taxon>
        <taxon>Pseudomonadati</taxon>
        <taxon>Campylobacterota</taxon>
        <taxon>Epsilonproteobacteria</taxon>
        <taxon>Campylobacterales</taxon>
        <taxon>Helicobacteraceae</taxon>
        <taxon>Helicobacter</taxon>
    </lineage>
</organism>
<proteinExistence type="predicted"/>
<evidence type="ECO:0000313" key="1">
    <source>
        <dbReference type="EMBL" id="CRI33995.1"/>
    </source>
</evidence>
<dbReference type="OrthoDB" id="5319509at2"/>
<protein>
    <submittedName>
        <fullName evidence="1">Putative Outer membrane protein</fullName>
    </submittedName>
</protein>
<dbReference type="InterPro" id="IPR002718">
    <property type="entry name" value="OMP_Helicobacter"/>
</dbReference>
<name>A0A0K2XM86_HELHE</name>
<accession>A0A0K2XM86</accession>
<sequence>MVSGFKRTMKGLALSSLMATSAVSVAQADEKNGFFMGLGYQQGKYTVSNDIYKDGLTTGSPLYGLGIQLGGVGFANKWFGGQVYGFFDWNNSAQYGTSNRDKDNLYTYGGAADMIVNLIATSPFSFGLVGGIQLAGNTWQFGNMGSHTGFQFLFNAGGRVRIGTHSAIQAGIKFPMIPQKLGPHIAIMRHYSWYINYVFTF</sequence>